<dbReference type="InParanoid" id="A0A0G4ETG7"/>
<evidence type="ECO:0000256" key="7">
    <source>
        <dbReference type="SAM" id="MobiDB-lite"/>
    </source>
</evidence>
<feature type="region of interest" description="Disordered" evidence="7">
    <location>
        <begin position="1"/>
        <end position="30"/>
    </location>
</feature>
<keyword evidence="4" id="KW-0833">Ubl conjugation pathway</keyword>
<dbReference type="EMBL" id="CDMY01000306">
    <property type="protein sequence ID" value="CEM01604.1"/>
    <property type="molecule type" value="Genomic_DNA"/>
</dbReference>
<evidence type="ECO:0000313" key="9">
    <source>
        <dbReference type="EMBL" id="CEM01604.1"/>
    </source>
</evidence>
<protein>
    <recommendedName>
        <fullName evidence="2">ubiquitinyl hydrolase 1</fullName>
        <ecNumber evidence="2">3.4.19.12</ecNumber>
    </recommendedName>
</protein>
<dbReference type="Proteomes" id="UP000041254">
    <property type="component" value="Unassembled WGS sequence"/>
</dbReference>
<evidence type="ECO:0000259" key="8">
    <source>
        <dbReference type="PROSITE" id="PS50802"/>
    </source>
</evidence>
<accession>A0A0G4ETG7</accession>
<dbReference type="GO" id="GO:0006508">
    <property type="term" value="P:proteolysis"/>
    <property type="evidence" value="ECO:0007669"/>
    <property type="project" value="UniProtKB-KW"/>
</dbReference>
<dbReference type="InterPro" id="IPR019400">
    <property type="entry name" value="Peptidase_C65_otubain"/>
</dbReference>
<keyword evidence="10" id="KW-1185">Reference proteome</keyword>
<dbReference type="Gene3D" id="3.30.200.60">
    <property type="entry name" value="Peptidase C65 Otubain, subdomain 1"/>
    <property type="match status" value="1"/>
</dbReference>
<dbReference type="Gene3D" id="1.20.1300.20">
    <property type="entry name" value="Peptidase C65 Otubain, subdomain 2"/>
    <property type="match status" value="1"/>
</dbReference>
<feature type="domain" description="OTU" evidence="8">
    <location>
        <begin position="87"/>
        <end position="283"/>
    </location>
</feature>
<dbReference type="AlphaFoldDB" id="A0A0G4ETG7"/>
<organism evidence="9 10">
    <name type="scientific">Vitrella brassicaformis (strain CCMP3155)</name>
    <dbReference type="NCBI Taxonomy" id="1169540"/>
    <lineage>
        <taxon>Eukaryota</taxon>
        <taxon>Sar</taxon>
        <taxon>Alveolata</taxon>
        <taxon>Colpodellida</taxon>
        <taxon>Vitrellaceae</taxon>
        <taxon>Vitrella</taxon>
    </lineage>
</organism>
<dbReference type="InterPro" id="IPR003323">
    <property type="entry name" value="OTU_dom"/>
</dbReference>
<dbReference type="PROSITE" id="PS50802">
    <property type="entry name" value="OTU"/>
    <property type="match status" value="1"/>
</dbReference>
<evidence type="ECO:0000256" key="2">
    <source>
        <dbReference type="ARBA" id="ARBA00012759"/>
    </source>
</evidence>
<dbReference type="GO" id="GO:0005634">
    <property type="term" value="C:nucleus"/>
    <property type="evidence" value="ECO:0007669"/>
    <property type="project" value="TreeGrafter"/>
</dbReference>
<dbReference type="SUPFAM" id="SSF54001">
    <property type="entry name" value="Cysteine proteinases"/>
    <property type="match status" value="1"/>
</dbReference>
<dbReference type="InterPro" id="IPR038765">
    <property type="entry name" value="Papain-like_cys_pep_sf"/>
</dbReference>
<dbReference type="InterPro" id="IPR042468">
    <property type="entry name" value="Peptidase_C65_otubain_sub1"/>
</dbReference>
<dbReference type="Pfam" id="PF10275">
    <property type="entry name" value="Peptidase_C65"/>
    <property type="match status" value="1"/>
</dbReference>
<keyword evidence="6" id="KW-0788">Thiol protease</keyword>
<dbReference type="PANTHER" id="PTHR12931:SF15">
    <property type="entry name" value="UBIQUITIN THIOESTERASE OTUBAIN-LIKE"/>
    <property type="match status" value="1"/>
</dbReference>
<dbReference type="OMA" id="ADHVQIT"/>
<gene>
    <name evidence="9" type="ORF">Vbra_20808</name>
</gene>
<keyword evidence="5" id="KW-0378">Hydrolase</keyword>
<keyword evidence="3" id="KW-0645">Protease</keyword>
<feature type="region of interest" description="Disordered" evidence="7">
    <location>
        <begin position="286"/>
        <end position="307"/>
    </location>
</feature>
<evidence type="ECO:0000313" key="10">
    <source>
        <dbReference type="Proteomes" id="UP000041254"/>
    </source>
</evidence>
<dbReference type="STRING" id="1169540.A0A0G4ETG7"/>
<evidence type="ECO:0000256" key="6">
    <source>
        <dbReference type="ARBA" id="ARBA00022807"/>
    </source>
</evidence>
<evidence type="ECO:0000256" key="4">
    <source>
        <dbReference type="ARBA" id="ARBA00022786"/>
    </source>
</evidence>
<dbReference type="OrthoDB" id="18915at2759"/>
<dbReference type="GO" id="GO:0043130">
    <property type="term" value="F:ubiquitin binding"/>
    <property type="evidence" value="ECO:0007669"/>
    <property type="project" value="TreeGrafter"/>
</dbReference>
<reference evidence="9 10" key="1">
    <citation type="submission" date="2014-11" db="EMBL/GenBank/DDBJ databases">
        <authorList>
            <person name="Zhu J."/>
            <person name="Qi W."/>
            <person name="Song R."/>
        </authorList>
    </citation>
    <scope>NUCLEOTIDE SEQUENCE [LARGE SCALE GENOMIC DNA]</scope>
</reference>
<proteinExistence type="predicted"/>
<dbReference type="PANTHER" id="PTHR12931">
    <property type="entry name" value="UBIQUITIN THIOLESTERASE PROTEIN OTUB"/>
    <property type="match status" value="1"/>
</dbReference>
<evidence type="ECO:0000256" key="1">
    <source>
        <dbReference type="ARBA" id="ARBA00000707"/>
    </source>
</evidence>
<dbReference type="EC" id="3.4.19.12" evidence="2"/>
<sequence>MSSPPEATGESADAPQQQEEAFECGVTPQANGHVDDYSILDHHREVRKEVEVQPLVGPVEPLDGLENEYADNPSFLPKIRALKKQYGGIRRVCKDGCCFYRSYLYGLFEWLLRHRSQIDEYINLITESRKQLEAAGYTESTVDDFYDEFLDQLKLLRESATGPSELETTFQDAGVSNSLVVYARFLTGTHLKLHAPEFEPFLTTHASIHQYVQTEVDPMWVEAEHVQIIALTSVLKVPVRIQYIDASDTAEPAPLTFPEGCGADEEAIHLLYRPGHYDVIYTKTTDNQEGGKMADGDGQQATNGRQA</sequence>
<dbReference type="VEuPathDB" id="CryptoDB:Vbra_20808"/>
<dbReference type="CDD" id="cd22749">
    <property type="entry name" value="Otubain_C65"/>
    <property type="match status" value="1"/>
</dbReference>
<dbReference type="GO" id="GO:0071108">
    <property type="term" value="P:protein K48-linked deubiquitination"/>
    <property type="evidence" value="ECO:0007669"/>
    <property type="project" value="TreeGrafter"/>
</dbReference>
<dbReference type="GO" id="GO:0004843">
    <property type="term" value="F:cysteine-type deubiquitinase activity"/>
    <property type="evidence" value="ECO:0007669"/>
    <property type="project" value="UniProtKB-EC"/>
</dbReference>
<evidence type="ECO:0000256" key="3">
    <source>
        <dbReference type="ARBA" id="ARBA00022670"/>
    </source>
</evidence>
<comment type="catalytic activity">
    <reaction evidence="1">
        <text>Thiol-dependent hydrolysis of ester, thioester, amide, peptide and isopeptide bonds formed by the C-terminal Gly of ubiquitin (a 76-residue protein attached to proteins as an intracellular targeting signal).</text>
        <dbReference type="EC" id="3.4.19.12"/>
    </reaction>
</comment>
<name>A0A0G4ETG7_VITBC</name>
<dbReference type="InterPro" id="IPR042467">
    <property type="entry name" value="Peptidase_C65_otubain_sub2"/>
</dbReference>
<evidence type="ECO:0000256" key="5">
    <source>
        <dbReference type="ARBA" id="ARBA00022801"/>
    </source>
</evidence>